<evidence type="ECO:0000313" key="5">
    <source>
        <dbReference type="Proteomes" id="UP001292094"/>
    </source>
</evidence>
<dbReference type="AlphaFoldDB" id="A0AAE1P0X0"/>
<accession>A0AAE1P0X0</accession>
<evidence type="ECO:0000313" key="4">
    <source>
        <dbReference type="EMBL" id="KAK4299713.1"/>
    </source>
</evidence>
<proteinExistence type="predicted"/>
<feature type="region of interest" description="Disordered" evidence="2">
    <location>
        <begin position="57"/>
        <end position="110"/>
    </location>
</feature>
<name>A0AAE1P0X0_9EUCA</name>
<feature type="coiled-coil region" evidence="1">
    <location>
        <begin position="189"/>
        <end position="223"/>
    </location>
</feature>
<evidence type="ECO:0000256" key="1">
    <source>
        <dbReference type="SAM" id="Coils"/>
    </source>
</evidence>
<evidence type="ECO:0000256" key="2">
    <source>
        <dbReference type="SAM" id="MobiDB-lite"/>
    </source>
</evidence>
<comment type="caution">
    <text evidence="4">The sequence shown here is derived from an EMBL/GenBank/DDBJ whole genome shotgun (WGS) entry which is preliminary data.</text>
</comment>
<feature type="compositionally biased region" description="Polar residues" evidence="2">
    <location>
        <begin position="152"/>
        <end position="168"/>
    </location>
</feature>
<keyword evidence="1" id="KW-0175">Coiled coil</keyword>
<feature type="region of interest" description="Disordered" evidence="2">
    <location>
        <begin position="149"/>
        <end position="176"/>
    </location>
</feature>
<feature type="domain" description="THAP9-like helix-turn-helix" evidence="3">
    <location>
        <begin position="275"/>
        <end position="306"/>
    </location>
</feature>
<dbReference type="Proteomes" id="UP001292094">
    <property type="component" value="Unassembled WGS sequence"/>
</dbReference>
<dbReference type="InterPro" id="IPR021896">
    <property type="entry name" value="THAP9-like_HTH"/>
</dbReference>
<feature type="compositionally biased region" description="Polar residues" evidence="2">
    <location>
        <begin position="60"/>
        <end position="71"/>
    </location>
</feature>
<dbReference type="EMBL" id="JAWZYT010003183">
    <property type="protein sequence ID" value="KAK4299713.1"/>
    <property type="molecule type" value="Genomic_DNA"/>
</dbReference>
<sequence>MRSVCVCDVTTLAWRGSVVKAIMEYSGPAAIAEVEHDPHLSDNEEQAIEHWPPLKPSAQHEFQSVAASTSTKRPKDYGSDTSSEPQSPAVKLTKCNELPTRQETDVTLPRKLPLPVGSWGKRDLTHPLNVTSSVPQTQTQSLASFNRRVKSSTENTDTAAGTTQTASRVSRAKKRGRKRLLEDIEEEFIPQRDTEIEELQLQIKALKKERDNLLTEKEEWKKERILFHKLLEKDSKEVNDAVTNALRPYFSESQVTSILTGNPVRNWLIDDICRALTLSSLSPKGYRYLREKLKYPFPSKSTLNRWLAKLDIEPGIMLPVIQLLKHKGETMEMLLI</sequence>
<gene>
    <name evidence="4" type="ORF">Pmani_028029</name>
</gene>
<organism evidence="4 5">
    <name type="scientific">Petrolisthes manimaculis</name>
    <dbReference type="NCBI Taxonomy" id="1843537"/>
    <lineage>
        <taxon>Eukaryota</taxon>
        <taxon>Metazoa</taxon>
        <taxon>Ecdysozoa</taxon>
        <taxon>Arthropoda</taxon>
        <taxon>Crustacea</taxon>
        <taxon>Multicrustacea</taxon>
        <taxon>Malacostraca</taxon>
        <taxon>Eumalacostraca</taxon>
        <taxon>Eucarida</taxon>
        <taxon>Decapoda</taxon>
        <taxon>Pleocyemata</taxon>
        <taxon>Anomura</taxon>
        <taxon>Galatheoidea</taxon>
        <taxon>Porcellanidae</taxon>
        <taxon>Petrolisthes</taxon>
    </lineage>
</organism>
<dbReference type="Pfam" id="PF12017">
    <property type="entry name" value="Tnp_P_element"/>
    <property type="match status" value="1"/>
</dbReference>
<keyword evidence="5" id="KW-1185">Reference proteome</keyword>
<protein>
    <recommendedName>
        <fullName evidence="3">THAP9-like helix-turn-helix domain-containing protein</fullName>
    </recommendedName>
</protein>
<reference evidence="4" key="1">
    <citation type="submission" date="2023-11" db="EMBL/GenBank/DDBJ databases">
        <title>Genome assemblies of two species of porcelain crab, Petrolisthes cinctipes and Petrolisthes manimaculis (Anomura: Porcellanidae).</title>
        <authorList>
            <person name="Angst P."/>
        </authorList>
    </citation>
    <scope>NUCLEOTIDE SEQUENCE</scope>
    <source>
        <strain evidence="4">PB745_02</strain>
        <tissue evidence="4">Gill</tissue>
    </source>
</reference>
<evidence type="ECO:0000259" key="3">
    <source>
        <dbReference type="Pfam" id="PF12017"/>
    </source>
</evidence>